<protein>
    <recommendedName>
        <fullName evidence="4">Integrase</fullName>
    </recommendedName>
</protein>
<dbReference type="SUPFAM" id="SSF56349">
    <property type="entry name" value="DNA breaking-rejoining enzymes"/>
    <property type="match status" value="1"/>
</dbReference>
<keyword evidence="3" id="KW-1185">Reference proteome</keyword>
<comment type="caution">
    <text evidence="2">The sequence shown here is derived from an EMBL/GenBank/DDBJ whole genome shotgun (WGS) entry which is preliminary data.</text>
</comment>
<sequence>MQLEAGESVVSHSQWLGHASPAITLEHYAHFMPGAGRRGLAAIDVWLAA</sequence>
<evidence type="ECO:0000313" key="2">
    <source>
        <dbReference type="EMBL" id="MDT0322096.1"/>
    </source>
</evidence>
<evidence type="ECO:0008006" key="4">
    <source>
        <dbReference type="Google" id="ProtNLM"/>
    </source>
</evidence>
<dbReference type="EMBL" id="JAVREM010000054">
    <property type="protein sequence ID" value="MDT0322096.1"/>
    <property type="molecule type" value="Genomic_DNA"/>
</dbReference>
<dbReference type="Gene3D" id="1.10.443.10">
    <property type="entry name" value="Intergrase catalytic core"/>
    <property type="match status" value="1"/>
</dbReference>
<dbReference type="RefSeq" id="WP_311602552.1">
    <property type="nucleotide sequence ID" value="NZ_JAVREM010000054.1"/>
</dbReference>
<accession>A0ABU2LX11</accession>
<name>A0ABU2LX11_9ACTN</name>
<proteinExistence type="predicted"/>
<gene>
    <name evidence="2" type="ORF">RNC47_27575</name>
</gene>
<reference evidence="3" key="1">
    <citation type="submission" date="2023-07" db="EMBL/GenBank/DDBJ databases">
        <title>30 novel species of actinomycetes from the DSMZ collection.</title>
        <authorList>
            <person name="Nouioui I."/>
        </authorList>
    </citation>
    <scope>NUCLEOTIDE SEQUENCE [LARGE SCALE GENOMIC DNA]</scope>
    <source>
        <strain evidence="3">DSM 44918</strain>
    </source>
</reference>
<evidence type="ECO:0000313" key="3">
    <source>
        <dbReference type="Proteomes" id="UP001183420"/>
    </source>
</evidence>
<dbReference type="InterPro" id="IPR013762">
    <property type="entry name" value="Integrase-like_cat_sf"/>
</dbReference>
<evidence type="ECO:0000256" key="1">
    <source>
        <dbReference type="ARBA" id="ARBA00023172"/>
    </source>
</evidence>
<dbReference type="InterPro" id="IPR011010">
    <property type="entry name" value="DNA_brk_join_enz"/>
</dbReference>
<keyword evidence="1" id="KW-0233">DNA recombination</keyword>
<dbReference type="Proteomes" id="UP001183420">
    <property type="component" value="Unassembled WGS sequence"/>
</dbReference>
<organism evidence="2 3">
    <name type="scientific">Streptomyces millisiae</name>
    <dbReference type="NCBI Taxonomy" id="3075542"/>
    <lineage>
        <taxon>Bacteria</taxon>
        <taxon>Bacillati</taxon>
        <taxon>Actinomycetota</taxon>
        <taxon>Actinomycetes</taxon>
        <taxon>Kitasatosporales</taxon>
        <taxon>Streptomycetaceae</taxon>
        <taxon>Streptomyces</taxon>
    </lineage>
</organism>